<dbReference type="eggNOG" id="COG0308">
    <property type="taxonomic scope" value="Bacteria"/>
</dbReference>
<dbReference type="InterPro" id="IPR027268">
    <property type="entry name" value="Peptidase_M4/M1_CTD_sf"/>
</dbReference>
<dbReference type="GO" id="GO:0004177">
    <property type="term" value="F:aminopeptidase activity"/>
    <property type="evidence" value="ECO:0007669"/>
    <property type="project" value="UniProtKB-KW"/>
</dbReference>
<sequence>MKVRFLSPLLFLLLPLWVLGQNKIDLKADFMVEKKQIKISQTITYHNTTEDTLDVVYLNDWNHSYATKTTPLAMRFAEEYSTEFHFAKNEDRGYSVITSIEQDHQELEFDRVKEHIDVVKVQLASPLKPNGSYTIQLNYIVQVPSDKFTRYGVSNNGDFNLRYWYITPAVYNGEWQYFSNKNLDDMFVPVADLSLELQIPNTYHVTSELDQVDMRQENDIFTVKLEGKNRVNSKLFLNQRKQFSQVKTDYFTMVSNVDQESLNVIDNLVITDHVSEFLTRHLGPYPLERLLITDIDYRKNPIYGLNLLPSFIRPFPDKFQYELKILKTALNNYLENILIINPRKDQWIIDGLQTYYLMKYVEEYYPDMKLAGTLSKIWGIKSFHATQLDFNDQYPFLYMHMARENLDQPLTTEKDSLLKFNKNIANKYKAGVGLRYLDQFINANVLENSVKKYLANYTFKETQTSDFEKLLKSNTTKDINWFFTDYLKTKKYIDFTISNIEESRDSIKVTVKNKTNANVPISLFVLDKDSIVSKIWIENVIDTKTVKLLKNQGTKVVLNKDLIVPEYNLRDNTKSLTNSLFNKPLQFRLIKDIEDPAYNQVFFMPIIEFNNIYDGIVLGVKAYNKTVLKKPFYYKIAPQYGTKSKSLTGSITLNYNQYIQNTSDLFSINYGISASYASYAEDLFVRKLTPGISMQFRDKTNLRSNKKQFITLRYIDINRDDNPVVTADATQPNYSVLNARYNNINKGLKDYTAWFTDLQFGKKFGKLAFNFEYRKLTEGNRQINLRLFTGLFLYNDTYETSDYFSYALDRPTDYLFDYNYYGRSEDSGLFSQQIIIAEGGFKSKLNTPYANEWISTINGSTTIWKYILAYGDIGLVKNHREDIEFVYDSGIRVSLIPDYFELYFPVYSNLGWEVAQAQYAEKIRFVVTLDFKTLFGLFTRRWY</sequence>
<keyword evidence="1" id="KW-0378">Hydrolase</keyword>
<comment type="caution">
    <text evidence="1">The sequence shown here is derived from an EMBL/GenBank/DDBJ whole genome shotgun (WGS) entry which is preliminary data.</text>
</comment>
<keyword evidence="1" id="KW-0031">Aminopeptidase</keyword>
<proteinExistence type="predicted"/>
<dbReference type="PATRIC" id="fig|1137281.3.peg.2423"/>
<dbReference type="Gene3D" id="1.10.390.10">
    <property type="entry name" value="Neutral Protease Domain 2"/>
    <property type="match status" value="1"/>
</dbReference>
<organism evidence="1 2">
    <name type="scientific">Xanthomarina gelatinilytica</name>
    <dbReference type="NCBI Taxonomy" id="1137281"/>
    <lineage>
        <taxon>Bacteria</taxon>
        <taxon>Pseudomonadati</taxon>
        <taxon>Bacteroidota</taxon>
        <taxon>Flavobacteriia</taxon>
        <taxon>Flavobacteriales</taxon>
        <taxon>Flavobacteriaceae</taxon>
        <taxon>Xanthomarina</taxon>
    </lineage>
</organism>
<accession>M7MGU4</accession>
<reference evidence="1 2" key="1">
    <citation type="submission" date="2012-12" db="EMBL/GenBank/DDBJ databases">
        <title>Genome assembly of Formosa sp. AK20.</title>
        <authorList>
            <person name="Kumar R."/>
            <person name="Khatri I."/>
            <person name="Vaidya B."/>
            <person name="Subramanian S."/>
            <person name="Pinnaka A."/>
        </authorList>
    </citation>
    <scope>NUCLEOTIDE SEQUENCE [LARGE SCALE GENOMIC DNA]</scope>
    <source>
        <strain evidence="1 2">AK20</strain>
    </source>
</reference>
<keyword evidence="1" id="KW-0645">Protease</keyword>
<dbReference type="EMBL" id="ANLA01000019">
    <property type="protein sequence ID" value="EMQ94276.1"/>
    <property type="molecule type" value="Genomic_DNA"/>
</dbReference>
<name>M7MGU4_9FLAO</name>
<dbReference type="GeneID" id="98642260"/>
<protein>
    <submittedName>
        <fullName evidence="1">Aminopeptidase N</fullName>
    </submittedName>
</protein>
<dbReference type="RefSeq" id="WP_007651064.1">
    <property type="nucleotide sequence ID" value="NZ_ANLA01000019.1"/>
</dbReference>
<evidence type="ECO:0000313" key="1">
    <source>
        <dbReference type="EMBL" id="EMQ94276.1"/>
    </source>
</evidence>
<dbReference type="SUPFAM" id="SSF55486">
    <property type="entry name" value="Metalloproteases ('zincins'), catalytic domain"/>
    <property type="match status" value="1"/>
</dbReference>
<evidence type="ECO:0000313" key="2">
    <source>
        <dbReference type="Proteomes" id="UP000012024"/>
    </source>
</evidence>
<dbReference type="AlphaFoldDB" id="M7MGU4"/>
<keyword evidence="2" id="KW-1185">Reference proteome</keyword>
<dbReference type="Proteomes" id="UP000012024">
    <property type="component" value="Unassembled WGS sequence"/>
</dbReference>
<gene>
    <name evidence="1" type="ORF">D778_00991</name>
</gene>